<accession>A0A409Y0J7</accession>
<dbReference type="OrthoDB" id="3112137at2759"/>
<comment type="caution">
    <text evidence="1">The sequence shown here is derived from an EMBL/GenBank/DDBJ whole genome shotgun (WGS) entry which is preliminary data.</text>
</comment>
<evidence type="ECO:0000313" key="2">
    <source>
        <dbReference type="Proteomes" id="UP000284706"/>
    </source>
</evidence>
<sequence length="309" mass="35843">MRPDVEIRIKKHDGTIVSHLLDMADDKPWEEQPYQWTDPPQFEDRYCFLGIPASRSLLRELDCLDRIVRTRGYHRSAAYVMRKACGYEHLFVVQVEPGTEEEKALVDPRGDKGLFIVMLWVNHPDHFMHYPTNGQVYKLVEMLGKLPGWYRDWYEPQKFSSHKLYNPLLDGTSLVHSLDMTDDKPWEERPYQCDHRSSVQGPLLLLGYSCLYRVNQGVGLSRHHRAHSRHAVTHLFVVQVEPGTEGEKEPVDPEGDKGLFLVMLWVNHSKHFMHYPSNGQVWLRCWASSLAGTVIGTNPKISLKLYNPL</sequence>
<proteinExistence type="predicted"/>
<gene>
    <name evidence="1" type="ORF">CVT26_010457</name>
</gene>
<keyword evidence="2" id="KW-1185">Reference proteome</keyword>
<dbReference type="EMBL" id="NHYE01001361">
    <property type="protein sequence ID" value="PPQ96529.1"/>
    <property type="molecule type" value="Genomic_DNA"/>
</dbReference>
<organism evidence="1 2">
    <name type="scientific">Gymnopilus dilepis</name>
    <dbReference type="NCBI Taxonomy" id="231916"/>
    <lineage>
        <taxon>Eukaryota</taxon>
        <taxon>Fungi</taxon>
        <taxon>Dikarya</taxon>
        <taxon>Basidiomycota</taxon>
        <taxon>Agaricomycotina</taxon>
        <taxon>Agaricomycetes</taxon>
        <taxon>Agaricomycetidae</taxon>
        <taxon>Agaricales</taxon>
        <taxon>Agaricineae</taxon>
        <taxon>Hymenogastraceae</taxon>
        <taxon>Gymnopilus</taxon>
    </lineage>
</organism>
<evidence type="ECO:0000313" key="1">
    <source>
        <dbReference type="EMBL" id="PPQ96529.1"/>
    </source>
</evidence>
<dbReference type="InParanoid" id="A0A409Y0J7"/>
<reference evidence="1 2" key="1">
    <citation type="journal article" date="2018" name="Evol. Lett.">
        <title>Horizontal gene cluster transfer increased hallucinogenic mushroom diversity.</title>
        <authorList>
            <person name="Reynolds H.T."/>
            <person name="Vijayakumar V."/>
            <person name="Gluck-Thaler E."/>
            <person name="Korotkin H.B."/>
            <person name="Matheny P.B."/>
            <person name="Slot J.C."/>
        </authorList>
    </citation>
    <scope>NUCLEOTIDE SEQUENCE [LARGE SCALE GENOMIC DNA]</scope>
    <source>
        <strain evidence="1 2">SRW20</strain>
    </source>
</reference>
<protein>
    <submittedName>
        <fullName evidence="1">Uncharacterized protein</fullName>
    </submittedName>
</protein>
<dbReference type="Proteomes" id="UP000284706">
    <property type="component" value="Unassembled WGS sequence"/>
</dbReference>
<dbReference type="AlphaFoldDB" id="A0A409Y0J7"/>
<name>A0A409Y0J7_9AGAR</name>